<evidence type="ECO:0000256" key="1">
    <source>
        <dbReference type="ARBA" id="ARBA00022598"/>
    </source>
</evidence>
<feature type="domain" description="BPL/LPL catalytic" evidence="3">
    <location>
        <begin position="48"/>
        <end position="223"/>
    </location>
</feature>
<protein>
    <submittedName>
        <fullName evidence="4">Biotin--[acetyl-CoA-carboxylase] ligase</fullName>
        <ecNumber evidence="4">6.3.4.15</ecNumber>
    </submittedName>
</protein>
<dbReference type="GO" id="GO:0004077">
    <property type="term" value="F:biotin--[biotin carboxyl-carrier protein] ligase activity"/>
    <property type="evidence" value="ECO:0007669"/>
    <property type="project" value="InterPro"/>
</dbReference>
<evidence type="ECO:0000259" key="3">
    <source>
        <dbReference type="PROSITE" id="PS51733"/>
    </source>
</evidence>
<feature type="compositionally biased region" description="Basic and acidic residues" evidence="2">
    <location>
        <begin position="11"/>
        <end position="32"/>
    </location>
</feature>
<dbReference type="Pfam" id="PF03099">
    <property type="entry name" value="BPL_LplA_LipB"/>
    <property type="match status" value="1"/>
</dbReference>
<dbReference type="NCBIfam" id="TIGR00121">
    <property type="entry name" value="birA_ligase"/>
    <property type="match status" value="1"/>
</dbReference>
<dbReference type="SUPFAM" id="SSF55681">
    <property type="entry name" value="Class II aaRS and biotin synthetases"/>
    <property type="match status" value="1"/>
</dbReference>
<gene>
    <name evidence="4" type="ORF">CBE74_02935</name>
</gene>
<dbReference type="KEGG" id="csil:CBE74_02935"/>
<dbReference type="SUPFAM" id="SSF50037">
    <property type="entry name" value="C-terminal domain of transcriptional repressors"/>
    <property type="match status" value="1"/>
</dbReference>
<dbReference type="InterPro" id="IPR008988">
    <property type="entry name" value="Transcriptional_repressor_C"/>
</dbReference>
<dbReference type="EMBL" id="CP021417">
    <property type="protein sequence ID" value="ARU47068.1"/>
    <property type="molecule type" value="Genomic_DNA"/>
</dbReference>
<reference evidence="4 5" key="4">
    <citation type="journal article" date="2020" name="PLoS ONE">
        <title>Taxonomic classification of strain PO100/5 shows a broader geographic distribution and genetic markers of the recently described Corynebacterium silvaticum.</title>
        <authorList>
            <person name="Viana M.V.C."/>
            <person name="Profeta R."/>
            <person name="da Silva A.L."/>
            <person name="Hurtado R."/>
            <person name="Cerqueira J.C."/>
            <person name="Ribeiro B.F.S."/>
            <person name="Almeida M.O."/>
            <person name="Morais-Rodrigues F."/>
            <person name="Soares S.C."/>
            <person name="Oliveira M."/>
            <person name="Tavares L."/>
            <person name="Figueiredo H."/>
            <person name="Wattam A.R."/>
            <person name="Barh D."/>
            <person name="Ghosh P."/>
            <person name="Silva A."/>
            <person name="Azevedo V."/>
        </authorList>
    </citation>
    <scope>NUCLEOTIDE SEQUENCE [LARGE SCALE GENOMIC DNA]</scope>
    <source>
        <strain evidence="4 5">PO100/5</strain>
    </source>
</reference>
<dbReference type="RefSeq" id="WP_087454840.1">
    <property type="nucleotide sequence ID" value="NZ_CP021417.2"/>
</dbReference>
<dbReference type="InterPro" id="IPR004143">
    <property type="entry name" value="BPL_LPL_catalytic"/>
</dbReference>
<dbReference type="PANTHER" id="PTHR12835:SF5">
    <property type="entry name" value="BIOTIN--PROTEIN LIGASE"/>
    <property type="match status" value="1"/>
</dbReference>
<feature type="region of interest" description="Disordered" evidence="2">
    <location>
        <begin position="1"/>
        <end position="33"/>
    </location>
</feature>
<evidence type="ECO:0000313" key="4">
    <source>
        <dbReference type="EMBL" id="ARU47068.1"/>
    </source>
</evidence>
<reference evidence="4 5" key="3">
    <citation type="journal article" date="2020" name="Int. J. Syst. Evol. Microbiol.">
        <title>Corynebacterium silvaticum sp. nov., a unique group of NTTB corynebacteria in wild boar and roe deer.</title>
        <authorList>
            <person name="Dangel A."/>
            <person name="Berger A."/>
            <person name="Rau J."/>
            <person name="Eisenberg T."/>
            <person name="Kampfer P."/>
            <person name="Margos G."/>
            <person name="Contzen M."/>
            <person name="Busse H.J."/>
            <person name="Konrad R."/>
            <person name="Peters M."/>
            <person name="Sting R."/>
            <person name="Sing A."/>
        </authorList>
    </citation>
    <scope>NUCLEOTIDE SEQUENCE [LARGE SCALE GENOMIC DNA]</scope>
    <source>
        <strain evidence="4 5">PO100/5</strain>
    </source>
</reference>
<organism evidence="4 5">
    <name type="scientific">Corynebacterium silvaticum</name>
    <dbReference type="NCBI Taxonomy" id="2320431"/>
    <lineage>
        <taxon>Bacteria</taxon>
        <taxon>Bacillati</taxon>
        <taxon>Actinomycetota</taxon>
        <taxon>Actinomycetes</taxon>
        <taxon>Mycobacteriales</taxon>
        <taxon>Corynebacteriaceae</taxon>
        <taxon>Corynebacterium</taxon>
    </lineage>
</organism>
<dbReference type="PROSITE" id="PS51733">
    <property type="entry name" value="BPL_LPL_CATALYTIC"/>
    <property type="match status" value="1"/>
</dbReference>
<reference evidence="4 5" key="2">
    <citation type="journal article" date="2020" name="Antonie Van Leeuwenhoek">
        <title>Phylogenomic characterisation of a novel corynebacterial species pathogenic to animals.</title>
        <authorList>
            <person name="Moller J."/>
            <person name="Musella L."/>
            <person name="Melnikov V."/>
            <person name="Geissdorfer W."/>
            <person name="Burkovski A."/>
            <person name="Sangal V."/>
        </authorList>
    </citation>
    <scope>NUCLEOTIDE SEQUENCE [LARGE SCALE GENOMIC DNA]</scope>
    <source>
        <strain evidence="4 5">PO100/5</strain>
    </source>
</reference>
<dbReference type="CDD" id="cd16442">
    <property type="entry name" value="BPL"/>
    <property type="match status" value="1"/>
</dbReference>
<evidence type="ECO:0000313" key="5">
    <source>
        <dbReference type="Proteomes" id="UP000195652"/>
    </source>
</evidence>
<reference evidence="4 5" key="1">
    <citation type="journal article" date="2014" name="BMC Vet. Res.">
        <title>First report of Corynebacterium pseudotuberculosis from caseous lymphadenitis lesions in Black Alentejano pig (Sus scrofa domesticus).</title>
        <authorList>
            <person name="Oliveira M."/>
            <person name="Barroco C."/>
            <person name="Mottola C."/>
            <person name="Santos R."/>
            <person name="Lemsaddek A."/>
            <person name="Tavares L."/>
            <person name="Semedo-Lemsaddek T."/>
        </authorList>
    </citation>
    <scope>NUCLEOTIDE SEQUENCE [LARGE SCALE GENOMIC DNA]</scope>
    <source>
        <strain evidence="4 5">PO100/5</strain>
    </source>
</reference>
<dbReference type="Gene3D" id="3.30.930.10">
    <property type="entry name" value="Bira Bifunctional Protein, Domain 2"/>
    <property type="match status" value="1"/>
</dbReference>
<keyword evidence="1 4" id="KW-0436">Ligase</keyword>
<dbReference type="AlphaFoldDB" id="A0A7U5QQF4"/>
<dbReference type="GO" id="GO:0005737">
    <property type="term" value="C:cytoplasm"/>
    <property type="evidence" value="ECO:0007669"/>
    <property type="project" value="TreeGrafter"/>
</dbReference>
<name>A0A7U5QQF4_9CORY</name>
<dbReference type="InterPro" id="IPR004408">
    <property type="entry name" value="Biotin_CoA_COase_ligase"/>
</dbReference>
<dbReference type="GeneID" id="75007235"/>
<sequence length="292" mass="31512">MMRMSIGSGETVDKDATQSARVEGDGGSRDSRTPLNVGWLREQLIDDGPFARILHSSTTGSTNTDLVAAAHEGAPAWTVILTEHQSLGRGRMGRRYEAPAGAQLTLSVLIRPPRESVFRLGTMPLATGLALIDALKGAEGVGLKWPNDLLCEGRKLCGILAEAVSLGEEPAVVIGLGLNTSLTREELPVPHATSLELEGIPYERNELAVRVLTALHRRLRQWEDNDPALMAEYRQVCTSIGADVRVVLSENEELLGVAESVSDAGLICVRDSQGELHELMAGDVTHLRLQDK</sequence>
<dbReference type="InterPro" id="IPR045864">
    <property type="entry name" value="aa-tRNA-synth_II/BPL/LPL"/>
</dbReference>
<accession>A0A7U5QQF4</accession>
<dbReference type="Proteomes" id="UP000195652">
    <property type="component" value="Chromosome"/>
</dbReference>
<proteinExistence type="predicted"/>
<keyword evidence="5" id="KW-1185">Reference proteome</keyword>
<evidence type="ECO:0000256" key="2">
    <source>
        <dbReference type="SAM" id="MobiDB-lite"/>
    </source>
</evidence>
<dbReference type="EC" id="6.3.4.15" evidence="4"/>
<dbReference type="Gene3D" id="2.30.30.100">
    <property type="match status" value="1"/>
</dbReference>
<dbReference type="PANTHER" id="PTHR12835">
    <property type="entry name" value="BIOTIN PROTEIN LIGASE"/>
    <property type="match status" value="1"/>
</dbReference>